<dbReference type="Gene3D" id="3.30.590.10">
    <property type="entry name" value="Glutamine synthetase/guanido kinase, catalytic domain"/>
    <property type="match status" value="2"/>
</dbReference>
<comment type="similarity">
    <text evidence="2 3">Belongs to the glutamine synthetase family.</text>
</comment>
<dbReference type="Pfam" id="PF00120">
    <property type="entry name" value="Gln-synt_C"/>
    <property type="match status" value="2"/>
</dbReference>
<evidence type="ECO:0000313" key="6">
    <source>
        <dbReference type="Proteomes" id="UP001152561"/>
    </source>
</evidence>
<organism evidence="5 6">
    <name type="scientific">Anisodus acutangulus</name>
    <dbReference type="NCBI Taxonomy" id="402998"/>
    <lineage>
        <taxon>Eukaryota</taxon>
        <taxon>Viridiplantae</taxon>
        <taxon>Streptophyta</taxon>
        <taxon>Embryophyta</taxon>
        <taxon>Tracheophyta</taxon>
        <taxon>Spermatophyta</taxon>
        <taxon>Magnoliopsida</taxon>
        <taxon>eudicotyledons</taxon>
        <taxon>Gunneridae</taxon>
        <taxon>Pentapetalae</taxon>
        <taxon>asterids</taxon>
        <taxon>lamiids</taxon>
        <taxon>Solanales</taxon>
        <taxon>Solanaceae</taxon>
        <taxon>Solanoideae</taxon>
        <taxon>Hyoscyameae</taxon>
        <taxon>Anisodus</taxon>
    </lineage>
</organism>
<dbReference type="InterPro" id="IPR014746">
    <property type="entry name" value="Gln_synth/guanido_kin_cat_dom"/>
</dbReference>
<evidence type="ECO:0000256" key="1">
    <source>
        <dbReference type="ARBA" id="ARBA00022598"/>
    </source>
</evidence>
<dbReference type="SUPFAM" id="SSF55931">
    <property type="entry name" value="Glutamine synthetase/guanido kinase"/>
    <property type="match status" value="1"/>
</dbReference>
<dbReference type="Proteomes" id="UP001152561">
    <property type="component" value="Unassembled WGS sequence"/>
</dbReference>
<protein>
    <recommendedName>
        <fullName evidence="4">GS catalytic domain-containing protein</fullName>
    </recommendedName>
</protein>
<dbReference type="EMBL" id="JAJAGQ010000018">
    <property type="protein sequence ID" value="KAJ8535524.1"/>
    <property type="molecule type" value="Genomic_DNA"/>
</dbReference>
<name>A0A9Q1LEW0_9SOLA</name>
<comment type="caution">
    <text evidence="5">The sequence shown here is derived from an EMBL/GenBank/DDBJ whole genome shotgun (WGS) entry which is preliminary data.</text>
</comment>
<accession>A0A9Q1LEW0</accession>
<evidence type="ECO:0000256" key="3">
    <source>
        <dbReference type="RuleBase" id="RU000384"/>
    </source>
</evidence>
<dbReference type="InterPro" id="IPR008146">
    <property type="entry name" value="Gln_synth_cat_dom"/>
</dbReference>
<proteinExistence type="inferred from homology"/>
<reference evidence="6" key="1">
    <citation type="journal article" date="2023" name="Proc. Natl. Acad. Sci. U.S.A.">
        <title>Genomic and structural basis for evolution of tropane alkaloid biosynthesis.</title>
        <authorList>
            <person name="Wanga Y.-J."/>
            <person name="Taina T."/>
            <person name="Yua J.-Y."/>
            <person name="Lia J."/>
            <person name="Xua B."/>
            <person name="Chenc J."/>
            <person name="D'Auriad J.C."/>
            <person name="Huanga J.-P."/>
            <person name="Huanga S.-X."/>
        </authorList>
    </citation>
    <scope>NUCLEOTIDE SEQUENCE [LARGE SCALE GENOMIC DNA]</scope>
    <source>
        <strain evidence="6">cv. KIB-2019</strain>
    </source>
</reference>
<dbReference type="PANTHER" id="PTHR43785">
    <property type="entry name" value="GAMMA-GLUTAMYLPUTRESCINE SYNTHETASE"/>
    <property type="match status" value="1"/>
</dbReference>
<dbReference type="PANTHER" id="PTHR43785:SF2">
    <property type="entry name" value="TYPE-1 GLUTAMINE SYNTHETASE 1"/>
    <property type="match status" value="1"/>
</dbReference>
<evidence type="ECO:0000313" key="5">
    <source>
        <dbReference type="EMBL" id="KAJ8535524.1"/>
    </source>
</evidence>
<dbReference type="PROSITE" id="PS51987">
    <property type="entry name" value="GS_CATALYTIC"/>
    <property type="match status" value="1"/>
</dbReference>
<dbReference type="AlphaFoldDB" id="A0A9Q1LEW0"/>
<gene>
    <name evidence="5" type="ORF">K7X08_023244</name>
</gene>
<dbReference type="GO" id="GO:0004356">
    <property type="term" value="F:glutamine synthetase activity"/>
    <property type="evidence" value="ECO:0007669"/>
    <property type="project" value="InterPro"/>
</dbReference>
<sequence length="231" mass="25949">MLEEMLTYLQSMNITVDYLHKEAGKGQFEIGLEYTDCFGAADRLIYTREVIKTAGRKYGYHPTFLPNQYGISKIGEAFMSGVLDHLPAVLAYTAPHPTSYERLFSTDWNGRVVSWQKENRYAKISTCRQPGADVVSHFVCPAFDACSNPYLGLASILTAGIDGLRKNLSLPAPIESCQSRGSESLNALEEDTLFNNMMGENLVVCIKAIRKAEINHYSEDDEPYKDLIHKY</sequence>
<feature type="domain" description="GS catalytic" evidence="4">
    <location>
        <begin position="1"/>
        <end position="231"/>
    </location>
</feature>
<dbReference type="OrthoDB" id="77835at2759"/>
<dbReference type="SMART" id="SM01230">
    <property type="entry name" value="Gln-synt_C"/>
    <property type="match status" value="1"/>
</dbReference>
<evidence type="ECO:0000256" key="2">
    <source>
        <dbReference type="PROSITE-ProRule" id="PRU01331"/>
    </source>
</evidence>
<keyword evidence="6" id="KW-1185">Reference proteome</keyword>
<keyword evidence="1" id="KW-0436">Ligase</keyword>
<evidence type="ECO:0000259" key="4">
    <source>
        <dbReference type="PROSITE" id="PS51987"/>
    </source>
</evidence>